<proteinExistence type="predicted"/>
<name>A0ABY9KYC5_9BACI</name>
<dbReference type="EMBL" id="CP129113">
    <property type="protein sequence ID" value="WLV25397.1"/>
    <property type="molecule type" value="Genomic_DNA"/>
</dbReference>
<gene>
    <name evidence="1" type="ORF">QR721_03980</name>
</gene>
<dbReference type="Pfam" id="PF04250">
    <property type="entry name" value="DUF429"/>
    <property type="match status" value="1"/>
</dbReference>
<evidence type="ECO:0000313" key="2">
    <source>
        <dbReference type="Proteomes" id="UP001180087"/>
    </source>
</evidence>
<dbReference type="Proteomes" id="UP001180087">
    <property type="component" value="Chromosome"/>
</dbReference>
<reference evidence="1" key="1">
    <citation type="submission" date="2023-06" db="EMBL/GenBank/DDBJ databases">
        <title>A Treasure from Seagulls: Isolation and Description of Aciduricobacillus qingdaonensis gen. nov., sp. nov., a Rare Obligately Uric Acid-utilizing Member in the Family Bacillaceae.</title>
        <authorList>
            <person name="Liu W."/>
            <person name="Wang B."/>
        </authorList>
    </citation>
    <scope>NUCLEOTIDE SEQUENCE</scope>
    <source>
        <strain evidence="1">44XB</strain>
    </source>
</reference>
<dbReference type="RefSeq" id="WP_348029185.1">
    <property type="nucleotide sequence ID" value="NZ_CP129113.1"/>
</dbReference>
<accession>A0ABY9KYC5</accession>
<protein>
    <submittedName>
        <fullName evidence="1">DUF429 domain-containing protein</fullName>
    </submittedName>
</protein>
<keyword evidence="2" id="KW-1185">Reference proteome</keyword>
<sequence>MKAVGIDGCKDGWVGVVLWSEGYSIERTETLGELLEPHKDAEIILIDMPIGLPETKEEDLLRPEKLARQHLGKRSCTVFNVPCRQAIGETEYEQANRINRQVLGKGLSKQSFYIANKIRELDEFLKLNSFYRNRLLESHPELLFKVLSKNNMPLTLSKKTAEGFTERLQIIRRFEKRIDLIALQIAERKELQKIRDDVLDAYVLAVAGRLGLSSGFITIPDMPSHDASGLRMQMTVPYMFK</sequence>
<evidence type="ECO:0000313" key="1">
    <source>
        <dbReference type="EMBL" id="WLV25397.1"/>
    </source>
</evidence>
<organism evidence="1 2">
    <name type="scientific">Aciduricibacillus chroicocephali</name>
    <dbReference type="NCBI Taxonomy" id="3054939"/>
    <lineage>
        <taxon>Bacteria</taxon>
        <taxon>Bacillati</taxon>
        <taxon>Bacillota</taxon>
        <taxon>Bacilli</taxon>
        <taxon>Bacillales</taxon>
        <taxon>Bacillaceae</taxon>
        <taxon>Aciduricibacillus</taxon>
    </lineage>
</organism>
<dbReference type="InterPro" id="IPR007362">
    <property type="entry name" value="DUF429"/>
</dbReference>